<sequence length="137" mass="14653">MSVPSKSRLSPASFTRHYTDEEKRDPRVRFVAPVGGPGVVAEREGKGPTPVYHAFTVGLSPTTPHTFDATNSKGYLWHAIQTSGYNPEAASGASMKITAPDAKAMVPISILNTKGGPELKVENVGDSVTQILLFDLE</sequence>
<dbReference type="Proteomes" id="UP000076532">
    <property type="component" value="Unassembled WGS sequence"/>
</dbReference>
<evidence type="ECO:0000313" key="3">
    <source>
        <dbReference type="Proteomes" id="UP000076532"/>
    </source>
</evidence>
<feature type="compositionally biased region" description="Basic and acidic residues" evidence="1">
    <location>
        <begin position="17"/>
        <end position="27"/>
    </location>
</feature>
<proteinExistence type="predicted"/>
<dbReference type="EMBL" id="KV417608">
    <property type="protein sequence ID" value="KZP15133.1"/>
    <property type="molecule type" value="Genomic_DNA"/>
</dbReference>
<organism evidence="2 3">
    <name type="scientific">Athelia psychrophila</name>
    <dbReference type="NCBI Taxonomy" id="1759441"/>
    <lineage>
        <taxon>Eukaryota</taxon>
        <taxon>Fungi</taxon>
        <taxon>Dikarya</taxon>
        <taxon>Basidiomycota</taxon>
        <taxon>Agaricomycotina</taxon>
        <taxon>Agaricomycetes</taxon>
        <taxon>Agaricomycetidae</taxon>
        <taxon>Atheliales</taxon>
        <taxon>Atheliaceae</taxon>
        <taxon>Athelia</taxon>
    </lineage>
</organism>
<dbReference type="AlphaFoldDB" id="A0A166DW71"/>
<reference evidence="2 3" key="1">
    <citation type="journal article" date="2016" name="Mol. Biol. Evol.">
        <title>Comparative Genomics of Early-Diverging Mushroom-Forming Fungi Provides Insights into the Origins of Lignocellulose Decay Capabilities.</title>
        <authorList>
            <person name="Nagy L.G."/>
            <person name="Riley R."/>
            <person name="Tritt A."/>
            <person name="Adam C."/>
            <person name="Daum C."/>
            <person name="Floudas D."/>
            <person name="Sun H."/>
            <person name="Yadav J.S."/>
            <person name="Pangilinan J."/>
            <person name="Larsson K.H."/>
            <person name="Matsuura K."/>
            <person name="Barry K."/>
            <person name="Labutti K."/>
            <person name="Kuo R."/>
            <person name="Ohm R.A."/>
            <person name="Bhattacharya S.S."/>
            <person name="Shirouzu T."/>
            <person name="Yoshinaga Y."/>
            <person name="Martin F.M."/>
            <person name="Grigoriev I.V."/>
            <person name="Hibbett D.S."/>
        </authorList>
    </citation>
    <scope>NUCLEOTIDE SEQUENCE [LARGE SCALE GENOMIC DNA]</scope>
    <source>
        <strain evidence="2 3">CBS 109695</strain>
    </source>
</reference>
<dbReference type="STRING" id="436010.A0A166DW71"/>
<evidence type="ECO:0000256" key="1">
    <source>
        <dbReference type="SAM" id="MobiDB-lite"/>
    </source>
</evidence>
<feature type="region of interest" description="Disordered" evidence="1">
    <location>
        <begin position="1"/>
        <end position="27"/>
    </location>
</feature>
<accession>A0A166DW71</accession>
<feature type="compositionally biased region" description="Polar residues" evidence="1">
    <location>
        <begin position="1"/>
        <end position="13"/>
    </location>
</feature>
<name>A0A166DW71_9AGAM</name>
<protein>
    <submittedName>
        <fullName evidence="2">Uncharacterized protein</fullName>
    </submittedName>
</protein>
<gene>
    <name evidence="2" type="ORF">FIBSPDRAFT_935373</name>
</gene>
<keyword evidence="3" id="KW-1185">Reference proteome</keyword>
<evidence type="ECO:0000313" key="2">
    <source>
        <dbReference type="EMBL" id="KZP15133.1"/>
    </source>
</evidence>
<dbReference type="OrthoDB" id="10261807at2759"/>